<proteinExistence type="predicted"/>
<accession>A0A1G4WQF2</accession>
<reference evidence="3" key="1">
    <citation type="submission" date="2016-10" db="EMBL/GenBank/DDBJ databases">
        <authorList>
            <person name="Varghese N."/>
            <person name="Submissions S."/>
        </authorList>
    </citation>
    <scope>NUCLEOTIDE SEQUENCE [LARGE SCALE GENOMIC DNA]</scope>
    <source>
        <strain evidence="3">UNC267MFSha1.1M11</strain>
    </source>
</reference>
<dbReference type="STRING" id="1502745.SAMN02799620_04316"/>
<organism evidence="2 3">
    <name type="scientific">Mycolicibacterium fluoranthenivorans</name>
    <dbReference type="NCBI Taxonomy" id="258505"/>
    <lineage>
        <taxon>Bacteria</taxon>
        <taxon>Bacillati</taxon>
        <taxon>Actinomycetota</taxon>
        <taxon>Actinomycetes</taxon>
        <taxon>Mycobacteriales</taxon>
        <taxon>Mycobacteriaceae</taxon>
        <taxon>Mycolicibacterium</taxon>
    </lineage>
</organism>
<feature type="signal peptide" evidence="1">
    <location>
        <begin position="1"/>
        <end position="27"/>
    </location>
</feature>
<dbReference type="Gene3D" id="3.40.50.1820">
    <property type="entry name" value="alpha/beta hydrolase"/>
    <property type="match status" value="2"/>
</dbReference>
<dbReference type="RefSeq" id="WP_170847372.1">
    <property type="nucleotide sequence ID" value="NZ_FMUB01000009.1"/>
</dbReference>
<evidence type="ECO:0000313" key="2">
    <source>
        <dbReference type="EMBL" id="SCX27460.1"/>
    </source>
</evidence>
<dbReference type="Proteomes" id="UP000199707">
    <property type="component" value="Unassembled WGS sequence"/>
</dbReference>
<feature type="chain" id="PRO_5011522745" evidence="1">
    <location>
        <begin position="28"/>
        <end position="395"/>
    </location>
</feature>
<dbReference type="AlphaFoldDB" id="A0A1G4WQF2"/>
<dbReference type="GO" id="GO:0004806">
    <property type="term" value="F:triacylglycerol lipase activity"/>
    <property type="evidence" value="ECO:0007669"/>
    <property type="project" value="InterPro"/>
</dbReference>
<dbReference type="Pfam" id="PF03583">
    <property type="entry name" value="LIP"/>
    <property type="match status" value="1"/>
</dbReference>
<dbReference type="EMBL" id="FMUB01000009">
    <property type="protein sequence ID" value="SCX27460.1"/>
    <property type="molecule type" value="Genomic_DNA"/>
</dbReference>
<dbReference type="PANTHER" id="PTHR34853">
    <property type="match status" value="1"/>
</dbReference>
<keyword evidence="1" id="KW-0732">Signal</keyword>
<evidence type="ECO:0000313" key="3">
    <source>
        <dbReference type="Proteomes" id="UP000199707"/>
    </source>
</evidence>
<dbReference type="PROSITE" id="PS51257">
    <property type="entry name" value="PROKAR_LIPOPROTEIN"/>
    <property type="match status" value="1"/>
</dbReference>
<dbReference type="PIRSF" id="PIRSF029171">
    <property type="entry name" value="Esterase_LipA"/>
    <property type="match status" value="1"/>
</dbReference>
<dbReference type="InterPro" id="IPR005152">
    <property type="entry name" value="Lipase_secreted"/>
</dbReference>
<sequence length="395" mass="40403">MRRARAAVAALISVTLLLAGCGHPAPAAKPTPTFGPALPGDFGGSGPGTLVSANTLSNLDPVLREKTALAARIVYTSTSGVGDTGVNVSGTVLVPKGTAPQGGWPILVVGHPNTGSETECAPSWSPTLRGLAPTAETFVDAGYVVAVPDYQGLGLEGSPHPFLDSTTAGYNVMDAVRATEKLVPGTSGRWAGYGTGQGGQAVWAADELAADYGLGGQLVGVVAVAPTAAIEGLADSAAAGSLSKDQMLTLHQYLSALANQYNDFHIDDYRRGVVKANWDALSGCTGGSSAERTKVISEMTPDDLRPATTDAADALRAYLKKTSLPQGPIAAPMLVVPDGPDALIPQAWTDRALARACGIGDTVMFGTRAQADPAQALGWLADRFNSVAAQNECPQ</sequence>
<dbReference type="SUPFAM" id="SSF53474">
    <property type="entry name" value="alpha/beta-Hydrolases"/>
    <property type="match status" value="1"/>
</dbReference>
<protein>
    <submittedName>
        <fullName evidence="2">Secretory lipase</fullName>
    </submittedName>
</protein>
<dbReference type="InterPro" id="IPR029058">
    <property type="entry name" value="AB_hydrolase_fold"/>
</dbReference>
<evidence type="ECO:0000256" key="1">
    <source>
        <dbReference type="SAM" id="SignalP"/>
    </source>
</evidence>
<name>A0A1G4WQF2_9MYCO</name>
<dbReference type="PANTHER" id="PTHR34853:SF1">
    <property type="entry name" value="LIPASE 5"/>
    <property type="match status" value="1"/>
</dbReference>
<gene>
    <name evidence="2" type="ORF">SAMN02799620_04316</name>
</gene>
<dbReference type="GO" id="GO:0016042">
    <property type="term" value="P:lipid catabolic process"/>
    <property type="evidence" value="ECO:0007669"/>
    <property type="project" value="InterPro"/>
</dbReference>